<dbReference type="PANTHER" id="PTHR11959:SF1">
    <property type="entry name" value="4-HYDROXYPHENYLPYRUVATE DIOXYGENASE"/>
    <property type="match status" value="1"/>
</dbReference>
<dbReference type="RefSeq" id="WP_058507880.1">
    <property type="nucleotide sequence ID" value="NZ_CAAAIK010000030.1"/>
</dbReference>
<dbReference type="InterPro" id="IPR004360">
    <property type="entry name" value="Glyas_Fos-R_dOase_dom"/>
</dbReference>
<dbReference type="Pfam" id="PF00903">
    <property type="entry name" value="Glyoxalase"/>
    <property type="match status" value="1"/>
</dbReference>
<dbReference type="PIRSF" id="PIRSF009283">
    <property type="entry name" value="HPP_dOase"/>
    <property type="match status" value="1"/>
</dbReference>
<dbReference type="InterPro" id="IPR041736">
    <property type="entry name" value="4OHPhenylPyrv_dOase_N"/>
</dbReference>
<evidence type="ECO:0000256" key="3">
    <source>
        <dbReference type="ARBA" id="ARBA00022737"/>
    </source>
</evidence>
<dbReference type="CDD" id="cd08342">
    <property type="entry name" value="HPPD_N_like"/>
    <property type="match status" value="1"/>
</dbReference>
<comment type="similarity">
    <text evidence="1">Belongs to the 4HPPD family.</text>
</comment>
<gene>
    <name evidence="7" type="primary">lly_1</name>
    <name evidence="7" type="ORF">Lqui_1800</name>
</gene>
<evidence type="ECO:0000256" key="2">
    <source>
        <dbReference type="ARBA" id="ARBA00022723"/>
    </source>
</evidence>
<dbReference type="Pfam" id="PF13669">
    <property type="entry name" value="Glyoxalase_4"/>
    <property type="match status" value="1"/>
</dbReference>
<dbReference type="EMBL" id="LNYS01000008">
    <property type="protein sequence ID" value="KTD50475.1"/>
    <property type="molecule type" value="Genomic_DNA"/>
</dbReference>
<keyword evidence="2 5" id="KW-0479">Metal-binding</keyword>
<dbReference type="PROSITE" id="PS51819">
    <property type="entry name" value="VOC"/>
    <property type="match status" value="2"/>
</dbReference>
<dbReference type="Gene3D" id="3.10.180.10">
    <property type="entry name" value="2,3-Dihydroxybiphenyl 1,2-Dioxygenase, domain 1"/>
    <property type="match status" value="2"/>
</dbReference>
<reference evidence="7 8" key="1">
    <citation type="submission" date="2015-11" db="EMBL/GenBank/DDBJ databases">
        <title>Genomic analysis of 38 Legionella species identifies large and diverse effector repertoires.</title>
        <authorList>
            <person name="Burstein D."/>
            <person name="Amaro F."/>
            <person name="Zusman T."/>
            <person name="Lifshitz Z."/>
            <person name="Cohen O."/>
            <person name="Gilbert J.A."/>
            <person name="Pupko T."/>
            <person name="Shuman H.A."/>
            <person name="Segal G."/>
        </authorList>
    </citation>
    <scope>NUCLEOTIDE SEQUENCE [LARGE SCALE GENOMIC DNA]</scope>
    <source>
        <strain evidence="7 8">CDC#1442-AUS-E</strain>
    </source>
</reference>
<protein>
    <submittedName>
        <fullName evidence="7">4-hydroxyphenylpyruvate dioxygenase</fullName>
    </submittedName>
</protein>
<comment type="caution">
    <text evidence="7">The sequence shown here is derived from an EMBL/GenBank/DDBJ whole genome shotgun (WGS) entry which is preliminary data.</text>
</comment>
<keyword evidence="3" id="KW-0677">Repeat</keyword>
<dbReference type="PATRIC" id="fig|45073.5.peg.1900"/>
<keyword evidence="7" id="KW-0670">Pyruvate</keyword>
<dbReference type="GO" id="GO:0006572">
    <property type="term" value="P:L-tyrosine catabolic process"/>
    <property type="evidence" value="ECO:0007669"/>
    <property type="project" value="TreeGrafter"/>
</dbReference>
<comment type="cofactor">
    <cofactor evidence="5">
        <name>Fe cation</name>
        <dbReference type="ChEBI" id="CHEBI:24875"/>
    </cofactor>
    <text evidence="5">Binds 1 Fe cation per subunit.</text>
</comment>
<dbReference type="InterPro" id="IPR029068">
    <property type="entry name" value="Glyas_Bleomycin-R_OHBP_Dase"/>
</dbReference>
<feature type="binding site" evidence="5">
    <location>
        <position position="313"/>
    </location>
    <ligand>
        <name>Fe cation</name>
        <dbReference type="ChEBI" id="CHEBI:24875"/>
    </ligand>
</feature>
<dbReference type="GO" id="GO:0046872">
    <property type="term" value="F:metal ion binding"/>
    <property type="evidence" value="ECO:0007669"/>
    <property type="project" value="UniProtKB-KW"/>
</dbReference>
<dbReference type="InterPro" id="IPR037523">
    <property type="entry name" value="VOC_core"/>
</dbReference>
<dbReference type="AlphaFoldDB" id="A0A0W0Y0H4"/>
<feature type="domain" description="VOC" evidence="6">
    <location>
        <begin position="155"/>
        <end position="302"/>
    </location>
</feature>
<feature type="domain" description="VOC" evidence="6">
    <location>
        <begin position="3"/>
        <end position="129"/>
    </location>
</feature>
<dbReference type="CDD" id="cd07250">
    <property type="entry name" value="HPPD_C_like"/>
    <property type="match status" value="1"/>
</dbReference>
<accession>A0A0W0Y0H4</accession>
<dbReference type="InterPro" id="IPR005956">
    <property type="entry name" value="4OHPhenylPyrv_dOase"/>
</dbReference>
<evidence type="ECO:0000313" key="7">
    <source>
        <dbReference type="EMBL" id="KTD50475.1"/>
    </source>
</evidence>
<keyword evidence="7" id="KW-0223">Dioxygenase</keyword>
<proteinExistence type="inferred from homology"/>
<dbReference type="SUPFAM" id="SSF54593">
    <property type="entry name" value="Glyoxalase/Bleomycin resistance protein/Dihydroxybiphenyl dioxygenase"/>
    <property type="match status" value="1"/>
</dbReference>
<keyword evidence="4 5" id="KW-0408">Iron</keyword>
<evidence type="ECO:0000256" key="4">
    <source>
        <dbReference type="ARBA" id="ARBA00023004"/>
    </source>
</evidence>
<feature type="binding site" evidence="5">
    <location>
        <position position="238"/>
    </location>
    <ligand>
        <name>Fe cation</name>
        <dbReference type="ChEBI" id="CHEBI:24875"/>
    </ligand>
</feature>
<keyword evidence="8" id="KW-1185">Reference proteome</keyword>
<evidence type="ECO:0000259" key="6">
    <source>
        <dbReference type="PROSITE" id="PS51819"/>
    </source>
</evidence>
<dbReference type="NCBIfam" id="TIGR01263">
    <property type="entry name" value="4HPPD"/>
    <property type="match status" value="1"/>
</dbReference>
<dbReference type="InterPro" id="IPR041735">
    <property type="entry name" value="4OHPhenylPyrv_dOase_C"/>
</dbReference>
<evidence type="ECO:0000256" key="5">
    <source>
        <dbReference type="PIRSR" id="PIRSR009283-1"/>
    </source>
</evidence>
<dbReference type="Proteomes" id="UP000054618">
    <property type="component" value="Unassembled WGS sequence"/>
</dbReference>
<evidence type="ECO:0000313" key="8">
    <source>
        <dbReference type="Proteomes" id="UP000054618"/>
    </source>
</evidence>
<dbReference type="OrthoDB" id="9780241at2"/>
<dbReference type="PANTHER" id="PTHR11959">
    <property type="entry name" value="4-HYDROXYPHENYLPYRUVATE DIOXYGENASE"/>
    <property type="match status" value="1"/>
</dbReference>
<sequence length="347" mass="38508">MENIDYIELYVSDLEKSVAFYERTFRLVPIACSDQDDYSSVLVQQGSIRLVLTSAKKPSSPVAQFIDTHGEGVKDIAFSTPQVEHHYRIAIQKGCRSVLAPSSYPTGQEVIHKATVSAFGTATHTFISRTSENSTTLPFFEPIESAKIQTSALNAIDHIAICVNVGEVDSYVNQYIDTYGFKQSHEEQVITNYSGMKSRAVQSANEQIKIVFVEPVTGLKTSQVAEFLQQFGGPGVQHIAFSTEDIVSSVQQLRASGLETLAIPNEYYNTLPVKESDCRILRQHSILFDTNEQGSLYQIFSKSVVARATLFFEVIQRVGCTGFGSNNIKALFQAIEQEQFKRATALM</sequence>
<feature type="binding site" evidence="5">
    <location>
        <position position="158"/>
    </location>
    <ligand>
        <name>Fe cation</name>
        <dbReference type="ChEBI" id="CHEBI:24875"/>
    </ligand>
</feature>
<organism evidence="7 8">
    <name type="scientific">Legionella quinlivanii</name>
    <dbReference type="NCBI Taxonomy" id="45073"/>
    <lineage>
        <taxon>Bacteria</taxon>
        <taxon>Pseudomonadati</taxon>
        <taxon>Pseudomonadota</taxon>
        <taxon>Gammaproteobacteria</taxon>
        <taxon>Legionellales</taxon>
        <taxon>Legionellaceae</taxon>
        <taxon>Legionella</taxon>
    </lineage>
</organism>
<keyword evidence="7" id="KW-0560">Oxidoreductase</keyword>
<name>A0A0W0Y0H4_9GAMM</name>
<evidence type="ECO:0000256" key="1">
    <source>
        <dbReference type="ARBA" id="ARBA00005877"/>
    </source>
</evidence>
<dbReference type="STRING" id="45073.Lqui_1800"/>
<dbReference type="GO" id="GO:0003868">
    <property type="term" value="F:4-hydroxyphenylpyruvate dioxygenase activity"/>
    <property type="evidence" value="ECO:0007669"/>
    <property type="project" value="InterPro"/>
</dbReference>